<evidence type="ECO:0000256" key="8">
    <source>
        <dbReference type="ARBA" id="ARBA00023157"/>
    </source>
</evidence>
<dbReference type="Gene3D" id="3.40.390.10">
    <property type="entry name" value="Collagenase (Catalytic Domain)"/>
    <property type="match status" value="1"/>
</dbReference>
<dbReference type="GO" id="GO:0008237">
    <property type="term" value="F:metallopeptidase activity"/>
    <property type="evidence" value="ECO:0007669"/>
    <property type="project" value="UniProtKB-KW"/>
</dbReference>
<keyword evidence="4 9" id="KW-0732">Signal</keyword>
<dbReference type="PANTHER" id="PTHR47466">
    <property type="match status" value="1"/>
</dbReference>
<keyword evidence="2" id="KW-0645">Protease</keyword>
<dbReference type="InterPro" id="IPR008754">
    <property type="entry name" value="Peptidase_M43"/>
</dbReference>
<dbReference type="Pfam" id="PF05572">
    <property type="entry name" value="Peptidase_M43"/>
    <property type="match status" value="1"/>
</dbReference>
<evidence type="ECO:0000256" key="1">
    <source>
        <dbReference type="ARBA" id="ARBA00008721"/>
    </source>
</evidence>
<evidence type="ECO:0000313" key="11">
    <source>
        <dbReference type="EMBL" id="KAF2478639.1"/>
    </source>
</evidence>
<dbReference type="RefSeq" id="XP_033585209.1">
    <property type="nucleotide sequence ID" value="XM_033738504.1"/>
</dbReference>
<feature type="domain" description="Peptidase M43 pregnancy-associated plasma-A" evidence="10">
    <location>
        <begin position="166"/>
        <end position="308"/>
    </location>
</feature>
<keyword evidence="6" id="KW-0862">Zinc</keyword>
<feature type="signal peptide" evidence="9">
    <location>
        <begin position="1"/>
        <end position="20"/>
    </location>
</feature>
<keyword evidence="8" id="KW-1015">Disulfide bond</keyword>
<evidence type="ECO:0000256" key="5">
    <source>
        <dbReference type="ARBA" id="ARBA00022801"/>
    </source>
</evidence>
<dbReference type="GO" id="GO:0006508">
    <property type="term" value="P:proteolysis"/>
    <property type="evidence" value="ECO:0007669"/>
    <property type="project" value="UniProtKB-KW"/>
</dbReference>
<dbReference type="GO" id="GO:0046872">
    <property type="term" value="F:metal ion binding"/>
    <property type="evidence" value="ECO:0007669"/>
    <property type="project" value="UniProtKB-KW"/>
</dbReference>
<dbReference type="SUPFAM" id="SSF55486">
    <property type="entry name" value="Metalloproteases ('zincins'), catalytic domain"/>
    <property type="match status" value="1"/>
</dbReference>
<dbReference type="InterPro" id="IPR024079">
    <property type="entry name" value="MetalloPept_cat_dom_sf"/>
</dbReference>
<comment type="similarity">
    <text evidence="1">Belongs to the peptidase M43B family.</text>
</comment>
<evidence type="ECO:0000256" key="7">
    <source>
        <dbReference type="ARBA" id="ARBA00023049"/>
    </source>
</evidence>
<keyword evidence="3" id="KW-0479">Metal-binding</keyword>
<evidence type="ECO:0000313" key="12">
    <source>
        <dbReference type="Proteomes" id="UP000799767"/>
    </source>
</evidence>
<protein>
    <recommendedName>
        <fullName evidence="10">Peptidase M43 pregnancy-associated plasma-A domain-containing protein</fullName>
    </recommendedName>
</protein>
<name>A0A6A6PF77_9PEZI</name>
<evidence type="ECO:0000256" key="9">
    <source>
        <dbReference type="SAM" id="SignalP"/>
    </source>
</evidence>
<evidence type="ECO:0000259" key="10">
    <source>
        <dbReference type="Pfam" id="PF05572"/>
    </source>
</evidence>
<dbReference type="AlphaFoldDB" id="A0A6A6PF77"/>
<keyword evidence="7" id="KW-0482">Metalloprotease</keyword>
<accession>A0A6A6PF77</accession>
<keyword evidence="5" id="KW-0378">Hydrolase</keyword>
<evidence type="ECO:0000256" key="4">
    <source>
        <dbReference type="ARBA" id="ARBA00022729"/>
    </source>
</evidence>
<reference evidence="11" key="1">
    <citation type="journal article" date="2020" name="Stud. Mycol.">
        <title>101 Dothideomycetes genomes: a test case for predicting lifestyles and emergence of pathogens.</title>
        <authorList>
            <person name="Haridas S."/>
            <person name="Albert R."/>
            <person name="Binder M."/>
            <person name="Bloem J."/>
            <person name="Labutti K."/>
            <person name="Salamov A."/>
            <person name="Andreopoulos B."/>
            <person name="Baker S."/>
            <person name="Barry K."/>
            <person name="Bills G."/>
            <person name="Bluhm B."/>
            <person name="Cannon C."/>
            <person name="Castanera R."/>
            <person name="Culley D."/>
            <person name="Daum C."/>
            <person name="Ezra D."/>
            <person name="Gonzalez J."/>
            <person name="Henrissat B."/>
            <person name="Kuo A."/>
            <person name="Liang C."/>
            <person name="Lipzen A."/>
            <person name="Lutzoni F."/>
            <person name="Magnuson J."/>
            <person name="Mondo S."/>
            <person name="Nolan M."/>
            <person name="Ohm R."/>
            <person name="Pangilinan J."/>
            <person name="Park H.-J."/>
            <person name="Ramirez L."/>
            <person name="Alfaro M."/>
            <person name="Sun H."/>
            <person name="Tritt A."/>
            <person name="Yoshinaga Y."/>
            <person name="Zwiers L.-H."/>
            <person name="Turgeon B."/>
            <person name="Goodwin S."/>
            <person name="Spatafora J."/>
            <person name="Crous P."/>
            <person name="Grigoriev I."/>
        </authorList>
    </citation>
    <scope>NUCLEOTIDE SEQUENCE</scope>
    <source>
        <strain evidence="11">CBS 113389</strain>
    </source>
</reference>
<organism evidence="11 12">
    <name type="scientific">Neohortaea acidophila</name>
    <dbReference type="NCBI Taxonomy" id="245834"/>
    <lineage>
        <taxon>Eukaryota</taxon>
        <taxon>Fungi</taxon>
        <taxon>Dikarya</taxon>
        <taxon>Ascomycota</taxon>
        <taxon>Pezizomycotina</taxon>
        <taxon>Dothideomycetes</taxon>
        <taxon>Dothideomycetidae</taxon>
        <taxon>Mycosphaerellales</taxon>
        <taxon>Teratosphaeriaceae</taxon>
        <taxon>Neohortaea</taxon>
    </lineage>
</organism>
<evidence type="ECO:0000256" key="6">
    <source>
        <dbReference type="ARBA" id="ARBA00022833"/>
    </source>
</evidence>
<gene>
    <name evidence="11" type="ORF">BDY17DRAFT_55756</name>
</gene>
<dbReference type="PANTHER" id="PTHR47466:SF1">
    <property type="entry name" value="METALLOPROTEASE MEP1 (AFU_ORTHOLOGUE AFUA_1G07730)-RELATED"/>
    <property type="match status" value="1"/>
</dbReference>
<evidence type="ECO:0000256" key="2">
    <source>
        <dbReference type="ARBA" id="ARBA00022670"/>
    </source>
</evidence>
<dbReference type="GeneID" id="54479506"/>
<evidence type="ECO:0000256" key="3">
    <source>
        <dbReference type="ARBA" id="ARBA00022723"/>
    </source>
</evidence>
<proteinExistence type="inferred from homology"/>
<dbReference type="CDD" id="cd04275">
    <property type="entry name" value="ZnMc_pappalysin_like"/>
    <property type="match status" value="1"/>
</dbReference>
<feature type="chain" id="PRO_5025449201" description="Peptidase M43 pregnancy-associated plasma-A domain-containing protein" evidence="9">
    <location>
        <begin position="21"/>
        <end position="317"/>
    </location>
</feature>
<dbReference type="EMBL" id="MU001643">
    <property type="protein sequence ID" value="KAF2478639.1"/>
    <property type="molecule type" value="Genomic_DNA"/>
</dbReference>
<dbReference type="OrthoDB" id="536211at2759"/>
<dbReference type="Proteomes" id="UP000799767">
    <property type="component" value="Unassembled WGS sequence"/>
</dbReference>
<sequence length="317" mass="34219">MKTFTLLSAATAALASLASASTLRNATHFVDQHSHQIVPRFGCDVDLTKASEHFKHTIARMHSNNPAAANHASALGTRAPRSKKQARKFQFPLRVPTYFHIISTAAHNGSITPKMVSAQLGELNKAYNPYGISFDLKATTWTVNDAWATTDLSDAQNALRQGTYDNLNIYFHTDLSGGLLGTCTLPAQLPSDYTAATYIADGCDVNANTMPGGSFYGYNLGKTAVHETGHWLGLLHTFEGYSCSGPGDYVADTRVEEASTDGCPTHPPKNSCPGVAVAGADPIHNYMDYSTDACYESFTAGQIQRVQELYGEYRAGH</sequence>
<keyword evidence="12" id="KW-1185">Reference proteome</keyword>